<dbReference type="Pfam" id="PF00929">
    <property type="entry name" value="RNase_T"/>
    <property type="match status" value="1"/>
</dbReference>
<evidence type="ECO:0000313" key="9">
    <source>
        <dbReference type="WBParaSite" id="MhA1_Contig417.frz3.gene16"/>
    </source>
</evidence>
<evidence type="ECO:0000256" key="5">
    <source>
        <dbReference type="ARBA" id="ARBA00022839"/>
    </source>
</evidence>
<dbReference type="Proteomes" id="UP000095281">
    <property type="component" value="Unplaced"/>
</dbReference>
<feature type="domain" description="Exonuclease" evidence="7">
    <location>
        <begin position="269"/>
        <end position="429"/>
    </location>
</feature>
<dbReference type="PANTHER" id="PTHR12801:SF82">
    <property type="entry name" value="RNA EXONUCLEASE 5"/>
    <property type="match status" value="1"/>
</dbReference>
<keyword evidence="4" id="KW-0378">Hydrolase</keyword>
<keyword evidence="3" id="KW-0540">Nuclease</keyword>
<organism evidence="8 9">
    <name type="scientific">Meloidogyne hapla</name>
    <name type="common">Root-knot nematode worm</name>
    <dbReference type="NCBI Taxonomy" id="6305"/>
    <lineage>
        <taxon>Eukaryota</taxon>
        <taxon>Metazoa</taxon>
        <taxon>Ecdysozoa</taxon>
        <taxon>Nematoda</taxon>
        <taxon>Chromadorea</taxon>
        <taxon>Rhabditida</taxon>
        <taxon>Tylenchina</taxon>
        <taxon>Tylenchomorpha</taxon>
        <taxon>Tylenchoidea</taxon>
        <taxon>Meloidogynidae</taxon>
        <taxon>Meloidogyninae</taxon>
        <taxon>Meloidogyne</taxon>
    </lineage>
</organism>
<dbReference type="InterPro" id="IPR047021">
    <property type="entry name" value="REXO1/3/4-like"/>
</dbReference>
<comment type="subcellular location">
    <subcellularLocation>
        <location evidence="1">Nucleus</location>
    </subcellularLocation>
</comment>
<dbReference type="GO" id="GO:0010629">
    <property type="term" value="P:negative regulation of gene expression"/>
    <property type="evidence" value="ECO:0007669"/>
    <property type="project" value="UniProtKB-ARBA"/>
</dbReference>
<protein>
    <submittedName>
        <fullName evidence="9">Exonuclease domain-containing protein</fullName>
    </submittedName>
</protein>
<accession>A0A1I8BQA2</accession>
<sequence>MNVCLNKRDKRAMNRIRKRKAELALLDPELQSISDGIDDVKKSRLMDGQSTDVEDHLSVAGTSDSFNLDLPGYARVLGEQVREKLADREKTRKFNLEAVLQLYKLQGRNLSEHGIAAFLHRMMLGSNNCAKAGADWIKFKGGRPLQIVFIRINADDHEMTNLDGASFMKGYFKHWIKLKPGVTNRTKFWQTISTVTRSKYEMLLQKIKTQGDPLRNNLSQRKAQMLMSLEQMVNSKFPFPTEYFADQACTEPKIRSTRKIYQQVSENSPIFTLDCEMCQTSIQQLELTRISVVNESGETVIDELVKPHNKIVNYITFKSGITEQMLKNVFTRLKDIQHRLCTLLPADGILCGHSLENDLRALQLSHPYCIDTSLLFNFSGRLHVRSGLKALAKIFLNEDIQCSNNGHCSLQDALATWKLLKLKIEKGLQFGNVALGWKFAEWARANGMSITGTKLSDLALVKNGDLEADGINTIESKDDEAKIEEAVNIPEEAFSNTHPQEDDSAGFFNFEEALRIENGMQFNASLSECFHQINTGGKRYARQMLVAMDNPDEFFTANDCCKLINLAHPNDSSQSTINQPSIEATTNLLLSSERISGELINFDYAFVELNCRGIAKQQMDQAFKLITNGICNNGFVLTMMCSGGRSVLYEQVHRKEF</sequence>
<name>A0A1I8BQA2_MELHA</name>
<keyword evidence="5" id="KW-0269">Exonuclease</keyword>
<dbReference type="SMART" id="SM00479">
    <property type="entry name" value="EXOIII"/>
    <property type="match status" value="1"/>
</dbReference>
<dbReference type="PANTHER" id="PTHR12801">
    <property type="entry name" value="RNA EXONUCLEASE REXO1 / RECO3 FAMILY MEMBER-RELATED"/>
    <property type="match status" value="1"/>
</dbReference>
<evidence type="ECO:0000256" key="3">
    <source>
        <dbReference type="ARBA" id="ARBA00022722"/>
    </source>
</evidence>
<dbReference type="AlphaFoldDB" id="A0A1I8BQA2"/>
<dbReference type="Gene3D" id="3.30.420.10">
    <property type="entry name" value="Ribonuclease H-like superfamily/Ribonuclease H"/>
    <property type="match status" value="1"/>
</dbReference>
<dbReference type="SUPFAM" id="SSF53098">
    <property type="entry name" value="Ribonuclease H-like"/>
    <property type="match status" value="1"/>
</dbReference>
<evidence type="ECO:0000313" key="8">
    <source>
        <dbReference type="Proteomes" id="UP000095281"/>
    </source>
</evidence>
<dbReference type="CDD" id="cd06145">
    <property type="entry name" value="REX1_like"/>
    <property type="match status" value="1"/>
</dbReference>
<evidence type="ECO:0000256" key="4">
    <source>
        <dbReference type="ARBA" id="ARBA00022801"/>
    </source>
</evidence>
<dbReference type="GO" id="GO:0003676">
    <property type="term" value="F:nucleic acid binding"/>
    <property type="evidence" value="ECO:0007669"/>
    <property type="project" value="InterPro"/>
</dbReference>
<dbReference type="GO" id="GO:0004527">
    <property type="term" value="F:exonuclease activity"/>
    <property type="evidence" value="ECO:0007669"/>
    <property type="project" value="UniProtKB-KW"/>
</dbReference>
<evidence type="ECO:0000256" key="2">
    <source>
        <dbReference type="ARBA" id="ARBA00006357"/>
    </source>
</evidence>
<dbReference type="InterPro" id="IPR012337">
    <property type="entry name" value="RNaseH-like_sf"/>
</dbReference>
<evidence type="ECO:0000259" key="7">
    <source>
        <dbReference type="SMART" id="SM00479"/>
    </source>
</evidence>
<dbReference type="WBParaSite" id="MhA1_Contig417.frz3.gene16">
    <property type="protein sequence ID" value="MhA1_Contig417.frz3.gene16"/>
    <property type="gene ID" value="MhA1_Contig417.frz3.gene16"/>
</dbReference>
<dbReference type="InterPro" id="IPR013520">
    <property type="entry name" value="Ribonucl_H"/>
</dbReference>
<reference evidence="9" key="1">
    <citation type="submission" date="2016-11" db="UniProtKB">
        <authorList>
            <consortium name="WormBaseParasite"/>
        </authorList>
    </citation>
    <scope>IDENTIFICATION</scope>
</reference>
<dbReference type="InterPro" id="IPR036397">
    <property type="entry name" value="RNaseH_sf"/>
</dbReference>
<dbReference type="GO" id="GO:0005634">
    <property type="term" value="C:nucleus"/>
    <property type="evidence" value="ECO:0007669"/>
    <property type="project" value="UniProtKB-SubCell"/>
</dbReference>
<evidence type="ECO:0000256" key="6">
    <source>
        <dbReference type="ARBA" id="ARBA00023242"/>
    </source>
</evidence>
<keyword evidence="6" id="KW-0539">Nucleus</keyword>
<keyword evidence="8" id="KW-1185">Reference proteome</keyword>
<comment type="similarity">
    <text evidence="2">Belongs to the REXO1/REXO3 family.</text>
</comment>
<dbReference type="FunFam" id="3.30.420.10:FF:000031">
    <property type="entry name" value="RNA exonuclease 1"/>
    <property type="match status" value="1"/>
</dbReference>
<dbReference type="InterPro" id="IPR034922">
    <property type="entry name" value="REX1-like_exo"/>
</dbReference>
<proteinExistence type="inferred from homology"/>
<evidence type="ECO:0000256" key="1">
    <source>
        <dbReference type="ARBA" id="ARBA00004123"/>
    </source>
</evidence>